<evidence type="ECO:0000313" key="11">
    <source>
        <dbReference type="Proteomes" id="UP000034103"/>
    </source>
</evidence>
<keyword evidence="9" id="KW-0963">Cytoplasm</keyword>
<dbReference type="PANTHER" id="PTHR46986">
    <property type="entry name" value="ENDORIBONUCLEASE YBEY, CHLOROPLASTIC"/>
    <property type="match status" value="1"/>
</dbReference>
<feature type="binding site" evidence="9">
    <location>
        <position position="144"/>
    </location>
    <ligand>
        <name>Zn(2+)</name>
        <dbReference type="ChEBI" id="CHEBI:29105"/>
        <note>catalytic</note>
    </ligand>
</feature>
<dbReference type="PANTHER" id="PTHR46986:SF1">
    <property type="entry name" value="ENDORIBONUCLEASE YBEY, CHLOROPLASTIC"/>
    <property type="match status" value="1"/>
</dbReference>
<dbReference type="EMBL" id="CP011304">
    <property type="protein sequence ID" value="AKE64333.1"/>
    <property type="molecule type" value="Genomic_DNA"/>
</dbReference>
<feature type="binding site" evidence="9">
    <location>
        <position position="138"/>
    </location>
    <ligand>
        <name>Zn(2+)</name>
        <dbReference type="ChEBI" id="CHEBI:29105"/>
        <note>catalytic</note>
    </ligand>
</feature>
<gene>
    <name evidence="9" type="primary">ybeY</name>
    <name evidence="10" type="ORF">MYAER_1985</name>
</gene>
<dbReference type="AlphaFoldDB" id="A0A0F6RLG4"/>
<dbReference type="SUPFAM" id="SSF55486">
    <property type="entry name" value="Metalloproteases ('zincins'), catalytic domain"/>
    <property type="match status" value="1"/>
</dbReference>
<name>A0A0F6RLG4_MICAE</name>
<keyword evidence="5 9" id="KW-0479">Metal-binding</keyword>
<dbReference type="GO" id="GO:0005737">
    <property type="term" value="C:cytoplasm"/>
    <property type="evidence" value="ECO:0007669"/>
    <property type="project" value="UniProtKB-SubCell"/>
</dbReference>
<sequence>MSETLPLGVDLCLQDNYFDPGNSPVDEQTWHYWLETWLGYLSDYLPVADGYELSLRLTDDREIQTYNCQYRHKDQPTDVLAFAALEVDFPVDEGILETEPLYLGDIIISVETAQQQALTQNHSLARELAWLTAHACLHLLGWDHPDETSLLEMLSLQETLLKTVEMPIHS</sequence>
<dbReference type="Gene3D" id="3.40.390.30">
    <property type="entry name" value="Metalloproteases ('zincins'), catalytic domain"/>
    <property type="match status" value="1"/>
</dbReference>
<evidence type="ECO:0000256" key="8">
    <source>
        <dbReference type="ARBA" id="ARBA00022833"/>
    </source>
</evidence>
<dbReference type="Proteomes" id="UP000034103">
    <property type="component" value="Chromosome"/>
</dbReference>
<keyword evidence="6 9" id="KW-0255">Endonuclease</keyword>
<evidence type="ECO:0000256" key="4">
    <source>
        <dbReference type="ARBA" id="ARBA00022722"/>
    </source>
</evidence>
<comment type="similarity">
    <text evidence="1 9">Belongs to the endoribonuclease YbeY family.</text>
</comment>
<dbReference type="InterPro" id="IPR020549">
    <property type="entry name" value="YbeY_CS"/>
</dbReference>
<dbReference type="InterPro" id="IPR002036">
    <property type="entry name" value="YbeY"/>
</dbReference>
<dbReference type="HOGENOM" id="CLU_106710_3_0_3"/>
<evidence type="ECO:0000256" key="9">
    <source>
        <dbReference type="HAMAP-Rule" id="MF_00009"/>
    </source>
</evidence>
<accession>A0A0F6RLG4</accession>
<keyword evidence="8 9" id="KW-0862">Zinc</keyword>
<evidence type="ECO:0000313" key="10">
    <source>
        <dbReference type="EMBL" id="AKE64333.1"/>
    </source>
</evidence>
<keyword evidence="3 9" id="KW-0698">rRNA processing</keyword>
<dbReference type="InterPro" id="IPR023091">
    <property type="entry name" value="MetalPrtase_cat_dom_sf_prd"/>
</dbReference>
<keyword evidence="4 9" id="KW-0540">Nuclease</keyword>
<keyword evidence="2 9" id="KW-0690">Ribosome biogenesis</keyword>
<dbReference type="GO" id="GO:0008270">
    <property type="term" value="F:zinc ion binding"/>
    <property type="evidence" value="ECO:0007669"/>
    <property type="project" value="UniProtKB-UniRule"/>
</dbReference>
<feature type="binding site" evidence="9">
    <location>
        <position position="134"/>
    </location>
    <ligand>
        <name>Zn(2+)</name>
        <dbReference type="ChEBI" id="CHEBI:29105"/>
        <note>catalytic</note>
    </ligand>
</feature>
<dbReference type="GO" id="GO:0006364">
    <property type="term" value="P:rRNA processing"/>
    <property type="evidence" value="ECO:0007669"/>
    <property type="project" value="UniProtKB-UniRule"/>
</dbReference>
<dbReference type="HAMAP" id="MF_00009">
    <property type="entry name" value="Endoribonucl_YbeY"/>
    <property type="match status" value="1"/>
</dbReference>
<dbReference type="GO" id="GO:0004222">
    <property type="term" value="F:metalloendopeptidase activity"/>
    <property type="evidence" value="ECO:0007669"/>
    <property type="project" value="InterPro"/>
</dbReference>
<comment type="cofactor">
    <cofactor evidence="9">
        <name>Zn(2+)</name>
        <dbReference type="ChEBI" id="CHEBI:29105"/>
    </cofactor>
    <text evidence="9">Binds 1 zinc ion.</text>
</comment>
<evidence type="ECO:0000256" key="2">
    <source>
        <dbReference type="ARBA" id="ARBA00022517"/>
    </source>
</evidence>
<organism evidence="10 11">
    <name type="scientific">Microcystis aeruginosa NIES-2549</name>
    <dbReference type="NCBI Taxonomy" id="1641812"/>
    <lineage>
        <taxon>Bacteria</taxon>
        <taxon>Bacillati</taxon>
        <taxon>Cyanobacteriota</taxon>
        <taxon>Cyanophyceae</taxon>
        <taxon>Oscillatoriophycideae</taxon>
        <taxon>Chroococcales</taxon>
        <taxon>Microcystaceae</taxon>
        <taxon>Microcystis</taxon>
    </lineage>
</organism>
<evidence type="ECO:0000256" key="7">
    <source>
        <dbReference type="ARBA" id="ARBA00022801"/>
    </source>
</evidence>
<evidence type="ECO:0000256" key="3">
    <source>
        <dbReference type="ARBA" id="ARBA00022552"/>
    </source>
</evidence>
<dbReference type="RefSeq" id="WP_046661946.1">
    <property type="nucleotide sequence ID" value="NZ_CP011304.1"/>
</dbReference>
<proteinExistence type="inferred from homology"/>
<reference evidence="10 11" key="1">
    <citation type="journal article" date="2015" name="Genome Announc.">
        <title>Complete Genome Sequence of Microcystis aeruginosa NIES-2549, a Bloom-Forming Cyanobacterium from Lake Kasumigaura, Japan.</title>
        <authorList>
            <person name="Yamaguchi H."/>
            <person name="Suzuki S."/>
            <person name="Tanabe Y."/>
            <person name="Osana Y."/>
            <person name="Shimura Y."/>
            <person name="Ishida K."/>
            <person name="Kawachi M."/>
        </authorList>
    </citation>
    <scope>NUCLEOTIDE SEQUENCE [LARGE SCALE GENOMIC DNA]</scope>
    <source>
        <strain evidence="10 11">NIES-2549</strain>
    </source>
</reference>
<evidence type="ECO:0000256" key="5">
    <source>
        <dbReference type="ARBA" id="ARBA00022723"/>
    </source>
</evidence>
<keyword evidence="7 9" id="KW-0378">Hydrolase</keyword>
<comment type="function">
    <text evidence="9">Single strand-specific metallo-endoribonuclease involved in late-stage 70S ribosome quality control and in maturation of the 3' terminus of the 16S rRNA.</text>
</comment>
<evidence type="ECO:0000256" key="6">
    <source>
        <dbReference type="ARBA" id="ARBA00022759"/>
    </source>
</evidence>
<dbReference type="GO" id="GO:0004521">
    <property type="term" value="F:RNA endonuclease activity"/>
    <property type="evidence" value="ECO:0007669"/>
    <property type="project" value="UniProtKB-UniRule"/>
</dbReference>
<dbReference type="EC" id="3.1.-.-" evidence="9"/>
<protein>
    <recommendedName>
        <fullName evidence="9">Endoribonuclease YbeY</fullName>
        <ecNumber evidence="9">3.1.-.-</ecNumber>
    </recommendedName>
</protein>
<dbReference type="PROSITE" id="PS01306">
    <property type="entry name" value="UPF0054"/>
    <property type="match status" value="1"/>
</dbReference>
<dbReference type="Pfam" id="PF02130">
    <property type="entry name" value="YbeY"/>
    <property type="match status" value="1"/>
</dbReference>
<dbReference type="PATRIC" id="fig|1641812.3.peg.2051"/>
<comment type="subcellular location">
    <subcellularLocation>
        <location evidence="9">Cytoplasm</location>
    </subcellularLocation>
</comment>
<evidence type="ECO:0000256" key="1">
    <source>
        <dbReference type="ARBA" id="ARBA00010875"/>
    </source>
</evidence>
<dbReference type="NCBIfam" id="TIGR00043">
    <property type="entry name" value="rRNA maturation RNase YbeY"/>
    <property type="match status" value="1"/>
</dbReference>